<organism evidence="8 9">
    <name type="scientific">Balnearium lithotrophicum</name>
    <dbReference type="NCBI Taxonomy" id="223788"/>
    <lineage>
        <taxon>Bacteria</taxon>
        <taxon>Pseudomonadati</taxon>
        <taxon>Aquificota</taxon>
        <taxon>Aquificia</taxon>
        <taxon>Desulfurobacteriales</taxon>
        <taxon>Desulfurobacteriaceae</taxon>
        <taxon>Balnearium</taxon>
    </lineage>
</organism>
<comment type="similarity">
    <text evidence="1">Belongs to the RecO family.</text>
</comment>
<dbReference type="InterPro" id="IPR012340">
    <property type="entry name" value="NA-bd_OB-fold"/>
</dbReference>
<dbReference type="GO" id="GO:0006302">
    <property type="term" value="P:double-strand break repair"/>
    <property type="evidence" value="ECO:0007669"/>
    <property type="project" value="TreeGrafter"/>
</dbReference>
<dbReference type="PANTHER" id="PTHR33991:SF1">
    <property type="entry name" value="DNA REPAIR PROTEIN RECO"/>
    <property type="match status" value="1"/>
</dbReference>
<name>A0A521BMC0_9BACT</name>
<dbReference type="RefSeq" id="WP_142934626.1">
    <property type="nucleotide sequence ID" value="NZ_FXTM01000006.1"/>
</dbReference>
<evidence type="ECO:0000256" key="2">
    <source>
        <dbReference type="ARBA" id="ARBA00021310"/>
    </source>
</evidence>
<dbReference type="OrthoDB" id="9797083at2"/>
<proteinExistence type="inferred from homology"/>
<dbReference type="GO" id="GO:0043590">
    <property type="term" value="C:bacterial nucleoid"/>
    <property type="evidence" value="ECO:0007669"/>
    <property type="project" value="TreeGrafter"/>
</dbReference>
<evidence type="ECO:0000313" key="8">
    <source>
        <dbReference type="EMBL" id="SMO48249.1"/>
    </source>
</evidence>
<dbReference type="SUPFAM" id="SSF57863">
    <property type="entry name" value="ArfGap/RecO-like zinc finger"/>
    <property type="match status" value="1"/>
</dbReference>
<dbReference type="Gene3D" id="2.40.50.140">
    <property type="entry name" value="Nucleic acid-binding proteins"/>
    <property type="match status" value="1"/>
</dbReference>
<evidence type="ECO:0000313" key="9">
    <source>
        <dbReference type="Proteomes" id="UP000317315"/>
    </source>
</evidence>
<dbReference type="InterPro" id="IPR003717">
    <property type="entry name" value="RecO"/>
</dbReference>
<keyword evidence="9" id="KW-1185">Reference proteome</keyword>
<dbReference type="Proteomes" id="UP000317315">
    <property type="component" value="Unassembled WGS sequence"/>
</dbReference>
<evidence type="ECO:0000259" key="7">
    <source>
        <dbReference type="Pfam" id="PF11967"/>
    </source>
</evidence>
<dbReference type="PANTHER" id="PTHR33991">
    <property type="entry name" value="DNA REPAIR PROTEIN RECO"/>
    <property type="match status" value="1"/>
</dbReference>
<dbReference type="InterPro" id="IPR037278">
    <property type="entry name" value="ARFGAP/RecO"/>
</dbReference>
<feature type="domain" description="DNA replication/recombination mediator RecO N-terminal" evidence="7">
    <location>
        <begin position="2"/>
        <end position="69"/>
    </location>
</feature>
<dbReference type="Gene3D" id="6.20.220.20">
    <property type="entry name" value="Recombination protein O, zinc-binding domain"/>
    <property type="match status" value="1"/>
</dbReference>
<gene>
    <name evidence="8" type="ORF">SAMN06269117_10633</name>
</gene>
<keyword evidence="5" id="KW-0234">DNA repair</keyword>
<accession>A0A521BMC0</accession>
<keyword evidence="3" id="KW-0227">DNA damage</keyword>
<reference evidence="8 9" key="1">
    <citation type="submission" date="2017-05" db="EMBL/GenBank/DDBJ databases">
        <authorList>
            <person name="Varghese N."/>
            <person name="Submissions S."/>
        </authorList>
    </citation>
    <scope>NUCLEOTIDE SEQUENCE [LARGE SCALE GENOMIC DNA]</scope>
    <source>
        <strain evidence="8 9">DSM 16304</strain>
    </source>
</reference>
<dbReference type="InterPro" id="IPR042242">
    <property type="entry name" value="RecO_C"/>
</dbReference>
<sequence>MKVKGIVLRSKNLGDRLRYVSLYTDRLGRVNLVFKLDNSQFPLKYEPFSVSEFELLQKEDRWELKGAKLIEENFPKTFDELIYRSKISKLIYPYELQPSKKLFNLIRTYLRLNNYFELSYVAFLSKFLYIEGIFPRLFSCVRCGSKGISGFSFEEGGVVCENCKREGEIDWNRLSSLQLREITKGAISEIKKKKFNQLNRIKYALEKHAQYRLNK</sequence>
<protein>
    <recommendedName>
        <fullName evidence="2">DNA repair protein RecO</fullName>
    </recommendedName>
    <alternativeName>
        <fullName evidence="6">Recombination protein O</fullName>
    </alternativeName>
</protein>
<dbReference type="Gene3D" id="1.20.1440.120">
    <property type="entry name" value="Recombination protein O, C-terminal domain"/>
    <property type="match status" value="1"/>
</dbReference>
<evidence type="ECO:0000256" key="6">
    <source>
        <dbReference type="ARBA" id="ARBA00033409"/>
    </source>
</evidence>
<evidence type="ECO:0000256" key="4">
    <source>
        <dbReference type="ARBA" id="ARBA00023172"/>
    </source>
</evidence>
<dbReference type="InterPro" id="IPR022572">
    <property type="entry name" value="DNA_rep/recomb_RecO_N"/>
</dbReference>
<evidence type="ECO:0000256" key="1">
    <source>
        <dbReference type="ARBA" id="ARBA00007452"/>
    </source>
</evidence>
<dbReference type="AlphaFoldDB" id="A0A521BMC0"/>
<dbReference type="GO" id="GO:0006310">
    <property type="term" value="P:DNA recombination"/>
    <property type="evidence" value="ECO:0007669"/>
    <property type="project" value="UniProtKB-KW"/>
</dbReference>
<evidence type="ECO:0000256" key="3">
    <source>
        <dbReference type="ARBA" id="ARBA00022763"/>
    </source>
</evidence>
<evidence type="ECO:0000256" key="5">
    <source>
        <dbReference type="ARBA" id="ARBA00023204"/>
    </source>
</evidence>
<dbReference type="EMBL" id="FXTM01000006">
    <property type="protein sequence ID" value="SMO48249.1"/>
    <property type="molecule type" value="Genomic_DNA"/>
</dbReference>
<keyword evidence="4" id="KW-0233">DNA recombination</keyword>
<dbReference type="Pfam" id="PF02565">
    <property type="entry name" value="RecO_C"/>
    <property type="match status" value="1"/>
</dbReference>
<dbReference type="NCBIfam" id="TIGR00613">
    <property type="entry name" value="reco"/>
    <property type="match status" value="1"/>
</dbReference>
<dbReference type="Pfam" id="PF11967">
    <property type="entry name" value="RecO_N"/>
    <property type="match status" value="1"/>
</dbReference>